<dbReference type="PANTHER" id="PTHR45913:SF5">
    <property type="entry name" value="GENERAL TRANSCRIPTION FACTOR II-I REPEAT DOMAIN-CONTAINING PROTEIN 2A-LIKE PROTEIN"/>
    <property type="match status" value="1"/>
</dbReference>
<dbReference type="EMBL" id="BMAW01052596">
    <property type="protein sequence ID" value="GFS86410.1"/>
    <property type="molecule type" value="Genomic_DNA"/>
</dbReference>
<keyword evidence="2" id="KW-1185">Reference proteome</keyword>
<dbReference type="AlphaFoldDB" id="A0A8X6MZL5"/>
<accession>A0A8X6MZL5</accession>
<comment type="caution">
    <text evidence="1">The sequence shown here is derived from an EMBL/GenBank/DDBJ whole genome shotgun (WGS) entry which is preliminary data.</text>
</comment>
<protein>
    <submittedName>
        <fullName evidence="1">DUF4371 domain-containing protein</fullName>
    </submittedName>
</protein>
<evidence type="ECO:0000313" key="2">
    <source>
        <dbReference type="Proteomes" id="UP000887013"/>
    </source>
</evidence>
<name>A0A8X6MZL5_NEPPI</name>
<reference evidence="1" key="1">
    <citation type="submission" date="2020-08" db="EMBL/GenBank/DDBJ databases">
        <title>Multicomponent nature underlies the extraordinary mechanical properties of spider dragline silk.</title>
        <authorList>
            <person name="Kono N."/>
            <person name="Nakamura H."/>
            <person name="Mori M."/>
            <person name="Yoshida Y."/>
            <person name="Ohtoshi R."/>
            <person name="Malay A.D."/>
            <person name="Moran D.A.P."/>
            <person name="Tomita M."/>
            <person name="Numata K."/>
            <person name="Arakawa K."/>
        </authorList>
    </citation>
    <scope>NUCLEOTIDE SEQUENCE</scope>
</reference>
<dbReference type="PANTHER" id="PTHR45913">
    <property type="entry name" value="EPM2A-INTERACTING PROTEIN 1"/>
    <property type="match status" value="1"/>
</dbReference>
<gene>
    <name evidence="1" type="primary">TcasGA2_TC012929</name>
    <name evidence="1" type="ORF">NPIL_290031</name>
</gene>
<evidence type="ECO:0000313" key="1">
    <source>
        <dbReference type="EMBL" id="GFS86410.1"/>
    </source>
</evidence>
<organism evidence="1 2">
    <name type="scientific">Nephila pilipes</name>
    <name type="common">Giant wood spider</name>
    <name type="synonym">Nephila maculata</name>
    <dbReference type="NCBI Taxonomy" id="299642"/>
    <lineage>
        <taxon>Eukaryota</taxon>
        <taxon>Metazoa</taxon>
        <taxon>Ecdysozoa</taxon>
        <taxon>Arthropoda</taxon>
        <taxon>Chelicerata</taxon>
        <taxon>Arachnida</taxon>
        <taxon>Araneae</taxon>
        <taxon>Araneomorphae</taxon>
        <taxon>Entelegynae</taxon>
        <taxon>Araneoidea</taxon>
        <taxon>Nephilidae</taxon>
        <taxon>Nephila</taxon>
    </lineage>
</organism>
<proteinExistence type="predicted"/>
<dbReference type="Proteomes" id="UP000887013">
    <property type="component" value="Unassembled WGS sequence"/>
</dbReference>
<sequence length="290" mass="33465">MALKKKKGKHDLSSVSNGSLERCHRRYRGTPALYHLQIMFEKMVYCSQKRSPKSFGSYQPNFSSCYFPDHQSPIFTEYRPYEKRRMLRFNWKQDTMDGEEKTISSKEFSERYLKGPCLNIFFVSTSQEQTRNDMGNLTIGGRIIDTKGKPFIDDGLIKSRLLIAAEDISSEKRDLFLFFGLSVRTIVRRTEDIGSYITCPLIDKPKQFKWFSKAFDELTNITDAAQRWLFIRGINTKSEVIEELAYVCSLFGTTTSADMFKKVEEVYNGINYSAPLLLVAKICEVPSGKD</sequence>